<dbReference type="PANTHER" id="PTHR47755:SF1">
    <property type="entry name" value="CELL DIVISION PROTEIN FTSX"/>
    <property type="match status" value="1"/>
</dbReference>
<dbReference type="InterPro" id="IPR003838">
    <property type="entry name" value="ABC3_permease_C"/>
</dbReference>
<proteinExistence type="inferred from homology"/>
<organism evidence="13">
    <name type="scientific">marine metagenome</name>
    <dbReference type="NCBI Taxonomy" id="408172"/>
    <lineage>
        <taxon>unclassified sequences</taxon>
        <taxon>metagenomes</taxon>
        <taxon>ecological metagenomes</taxon>
    </lineage>
</organism>
<keyword evidence="4" id="KW-1003">Cell membrane</keyword>
<dbReference type="AlphaFoldDB" id="A0A382BW12"/>
<dbReference type="PANTHER" id="PTHR47755">
    <property type="entry name" value="CELL DIVISION PROTEIN FTSX"/>
    <property type="match status" value="1"/>
</dbReference>
<evidence type="ECO:0000256" key="10">
    <source>
        <dbReference type="SAM" id="Phobius"/>
    </source>
</evidence>
<feature type="domain" description="ABC3 transporter permease C-terminal" evidence="11">
    <location>
        <begin position="137"/>
        <end position="226"/>
    </location>
</feature>
<evidence type="ECO:0000256" key="9">
    <source>
        <dbReference type="ARBA" id="ARBA00023306"/>
    </source>
</evidence>
<keyword evidence="6 10" id="KW-0812">Transmembrane</keyword>
<accession>A0A382BW12</accession>
<reference evidence="13" key="1">
    <citation type="submission" date="2018-05" db="EMBL/GenBank/DDBJ databases">
        <authorList>
            <person name="Lanie J.A."/>
            <person name="Ng W.-L."/>
            <person name="Kazmierczak K.M."/>
            <person name="Andrzejewski T.M."/>
            <person name="Davidsen T.M."/>
            <person name="Wayne K.J."/>
            <person name="Tettelin H."/>
            <person name="Glass J.I."/>
            <person name="Rusch D."/>
            <person name="Podicherti R."/>
            <person name="Tsui H.-C.T."/>
            <person name="Winkler M.E."/>
        </authorList>
    </citation>
    <scope>NUCLEOTIDE SEQUENCE</scope>
</reference>
<dbReference type="EMBL" id="UINC01031634">
    <property type="protein sequence ID" value="SVB18000.1"/>
    <property type="molecule type" value="Genomic_DNA"/>
</dbReference>
<evidence type="ECO:0000256" key="3">
    <source>
        <dbReference type="ARBA" id="ARBA00021907"/>
    </source>
</evidence>
<dbReference type="InterPro" id="IPR004513">
    <property type="entry name" value="FtsX"/>
</dbReference>
<evidence type="ECO:0000259" key="11">
    <source>
        <dbReference type="Pfam" id="PF02687"/>
    </source>
</evidence>
<evidence type="ECO:0000256" key="4">
    <source>
        <dbReference type="ARBA" id="ARBA00022475"/>
    </source>
</evidence>
<keyword evidence="9" id="KW-0131">Cell cycle</keyword>
<evidence type="ECO:0000256" key="5">
    <source>
        <dbReference type="ARBA" id="ARBA00022618"/>
    </source>
</evidence>
<evidence type="ECO:0000256" key="6">
    <source>
        <dbReference type="ARBA" id="ARBA00022692"/>
    </source>
</evidence>
<evidence type="ECO:0000256" key="8">
    <source>
        <dbReference type="ARBA" id="ARBA00023136"/>
    </source>
</evidence>
<dbReference type="Pfam" id="PF18075">
    <property type="entry name" value="FtsX_ECD"/>
    <property type="match status" value="1"/>
</dbReference>
<dbReference type="Pfam" id="PF02687">
    <property type="entry name" value="FtsX"/>
    <property type="match status" value="1"/>
</dbReference>
<feature type="domain" description="FtsX extracellular" evidence="12">
    <location>
        <begin position="17"/>
        <end position="113"/>
    </location>
</feature>
<dbReference type="InterPro" id="IPR040690">
    <property type="entry name" value="FtsX_ECD"/>
</dbReference>
<comment type="similarity">
    <text evidence="2">Belongs to the ABC-4 integral membrane protein family. FtsX subfamily.</text>
</comment>
<evidence type="ECO:0000313" key="13">
    <source>
        <dbReference type="EMBL" id="SVB18000.1"/>
    </source>
</evidence>
<sequence>MLFSNLNGFLSKLDDQVQLIVYLNDNITSSEKEVLEDIISKSPFVKSTTEVSKKIAWEEFQSNMSDNLKPLLDIKFNPLPASYKIQFHEADSRLVHIRELSEKLKAKKGIESVEYGQEWIAKFEKFMFFSRLFLFAMGGLLCFGLILIISNTIRLSIYSRQDEIELMLLIGATPSFVKVPFLLEGVLQGFTGSILSLFLIRGINLYLKDEFQSAIESMSMEFKLIAEPYLFGLVG</sequence>
<dbReference type="GO" id="GO:0051301">
    <property type="term" value="P:cell division"/>
    <property type="evidence" value="ECO:0007669"/>
    <property type="project" value="UniProtKB-KW"/>
</dbReference>
<comment type="subcellular location">
    <subcellularLocation>
        <location evidence="1">Cell membrane</location>
        <topology evidence="1">Multi-pass membrane protein</topology>
    </subcellularLocation>
</comment>
<name>A0A382BW12_9ZZZZ</name>
<feature type="non-terminal residue" evidence="13">
    <location>
        <position position="235"/>
    </location>
</feature>
<keyword evidence="8 10" id="KW-0472">Membrane</keyword>
<protein>
    <recommendedName>
        <fullName evidence="3">Cell division protein FtsX</fullName>
    </recommendedName>
</protein>
<dbReference type="Gene3D" id="3.30.70.3040">
    <property type="match status" value="1"/>
</dbReference>
<evidence type="ECO:0000256" key="7">
    <source>
        <dbReference type="ARBA" id="ARBA00022989"/>
    </source>
</evidence>
<evidence type="ECO:0000256" key="2">
    <source>
        <dbReference type="ARBA" id="ARBA00007379"/>
    </source>
</evidence>
<gene>
    <name evidence="13" type="ORF">METZ01_LOCUS170854</name>
</gene>
<keyword evidence="5" id="KW-0132">Cell division</keyword>
<keyword evidence="7 10" id="KW-1133">Transmembrane helix</keyword>
<evidence type="ECO:0000256" key="1">
    <source>
        <dbReference type="ARBA" id="ARBA00004651"/>
    </source>
</evidence>
<dbReference type="GO" id="GO:0005886">
    <property type="term" value="C:plasma membrane"/>
    <property type="evidence" value="ECO:0007669"/>
    <property type="project" value="UniProtKB-SubCell"/>
</dbReference>
<evidence type="ECO:0000259" key="12">
    <source>
        <dbReference type="Pfam" id="PF18075"/>
    </source>
</evidence>
<feature type="transmembrane region" description="Helical" evidence="10">
    <location>
        <begin position="132"/>
        <end position="157"/>
    </location>
</feature>